<reference evidence="1 2" key="1">
    <citation type="journal article" date="2016" name="Nat. Commun.">
        <title>Thousands of microbial genomes shed light on interconnected biogeochemical processes in an aquifer system.</title>
        <authorList>
            <person name="Anantharaman K."/>
            <person name="Brown C.T."/>
            <person name="Hug L.A."/>
            <person name="Sharon I."/>
            <person name="Castelle C.J."/>
            <person name="Probst A.J."/>
            <person name="Thomas B.C."/>
            <person name="Singh A."/>
            <person name="Wilkins M.J."/>
            <person name="Karaoz U."/>
            <person name="Brodie E.L."/>
            <person name="Williams K.H."/>
            <person name="Hubbard S.S."/>
            <person name="Banfield J.F."/>
        </authorList>
    </citation>
    <scope>NUCLEOTIDE SEQUENCE [LARGE SCALE GENOMIC DNA]</scope>
</reference>
<accession>A0A1G2HRM8</accession>
<dbReference type="EMBL" id="MHOM01000013">
    <property type="protein sequence ID" value="OGZ65083.1"/>
    <property type="molecule type" value="Genomic_DNA"/>
</dbReference>
<dbReference type="Proteomes" id="UP000177190">
    <property type="component" value="Unassembled WGS sequence"/>
</dbReference>
<sequence>MSGIFQQGVSFGHNSSEEKFEALICGKNLSEAEREALRKFYGLPFNDILLSKIDSVPKYVVMAWQKIRGNSFCNK</sequence>
<comment type="caution">
    <text evidence="1">The sequence shown here is derived from an EMBL/GenBank/DDBJ whole genome shotgun (WGS) entry which is preliminary data.</text>
</comment>
<gene>
    <name evidence="1" type="ORF">A2812_00770</name>
</gene>
<organism evidence="1 2">
    <name type="scientific">Candidatus Staskawiczbacteria bacterium RIFCSPHIGHO2_01_FULL_36_16</name>
    <dbReference type="NCBI Taxonomy" id="1802200"/>
    <lineage>
        <taxon>Bacteria</taxon>
        <taxon>Candidatus Staskawicziibacteriota</taxon>
    </lineage>
</organism>
<name>A0A1G2HRM8_9BACT</name>
<evidence type="ECO:0000313" key="1">
    <source>
        <dbReference type="EMBL" id="OGZ65083.1"/>
    </source>
</evidence>
<protein>
    <submittedName>
        <fullName evidence="1">Uncharacterized protein</fullName>
    </submittedName>
</protein>
<dbReference type="AlphaFoldDB" id="A0A1G2HRM8"/>
<evidence type="ECO:0000313" key="2">
    <source>
        <dbReference type="Proteomes" id="UP000177190"/>
    </source>
</evidence>
<proteinExistence type="predicted"/>
<dbReference type="STRING" id="1802200.A2812_00770"/>